<dbReference type="Proteomes" id="UP000479000">
    <property type="component" value="Unassembled WGS sequence"/>
</dbReference>
<protein>
    <submittedName>
        <fullName evidence="2">Uncharacterized protein</fullName>
    </submittedName>
</protein>
<name>A0A6H5H7B7_9HEMI</name>
<reference evidence="2 3" key="1">
    <citation type="submission" date="2020-02" db="EMBL/GenBank/DDBJ databases">
        <authorList>
            <person name="Ferguson B K."/>
        </authorList>
    </citation>
    <scope>NUCLEOTIDE SEQUENCE [LARGE SCALE GENOMIC DNA]</scope>
</reference>
<dbReference type="EMBL" id="CADCXU010024267">
    <property type="protein sequence ID" value="CAB0011775.1"/>
    <property type="molecule type" value="Genomic_DNA"/>
</dbReference>
<evidence type="ECO:0000313" key="2">
    <source>
        <dbReference type="EMBL" id="CAB0011775.1"/>
    </source>
</evidence>
<gene>
    <name evidence="2" type="ORF">NTEN_LOCUS16668</name>
</gene>
<feature type="compositionally biased region" description="Basic and acidic residues" evidence="1">
    <location>
        <begin position="44"/>
        <end position="53"/>
    </location>
</feature>
<feature type="region of interest" description="Disordered" evidence="1">
    <location>
        <begin position="1"/>
        <end position="64"/>
    </location>
</feature>
<sequence>MRMSEPKAFRRNRREGTSYGSVSNPPIRHGSALPHKKKTRCSLYRHDANRDSAHNFGNVDRPQD</sequence>
<keyword evidence="3" id="KW-1185">Reference proteome</keyword>
<dbReference type="AlphaFoldDB" id="A0A6H5H7B7"/>
<evidence type="ECO:0000256" key="1">
    <source>
        <dbReference type="SAM" id="MobiDB-lite"/>
    </source>
</evidence>
<evidence type="ECO:0000313" key="3">
    <source>
        <dbReference type="Proteomes" id="UP000479000"/>
    </source>
</evidence>
<accession>A0A6H5H7B7</accession>
<organism evidence="2 3">
    <name type="scientific">Nesidiocoris tenuis</name>
    <dbReference type="NCBI Taxonomy" id="355587"/>
    <lineage>
        <taxon>Eukaryota</taxon>
        <taxon>Metazoa</taxon>
        <taxon>Ecdysozoa</taxon>
        <taxon>Arthropoda</taxon>
        <taxon>Hexapoda</taxon>
        <taxon>Insecta</taxon>
        <taxon>Pterygota</taxon>
        <taxon>Neoptera</taxon>
        <taxon>Paraneoptera</taxon>
        <taxon>Hemiptera</taxon>
        <taxon>Heteroptera</taxon>
        <taxon>Panheteroptera</taxon>
        <taxon>Cimicomorpha</taxon>
        <taxon>Miridae</taxon>
        <taxon>Dicyphina</taxon>
        <taxon>Nesidiocoris</taxon>
    </lineage>
</organism>
<proteinExistence type="predicted"/>